<proteinExistence type="predicted"/>
<evidence type="ECO:0008006" key="4">
    <source>
        <dbReference type="Google" id="ProtNLM"/>
    </source>
</evidence>
<dbReference type="EMBL" id="CM012452">
    <property type="protein sequence ID" value="RVE63221.1"/>
    <property type="molecule type" value="Genomic_DNA"/>
</dbReference>
<evidence type="ECO:0000313" key="3">
    <source>
        <dbReference type="Proteomes" id="UP000283210"/>
    </source>
</evidence>
<feature type="region of interest" description="Disordered" evidence="1">
    <location>
        <begin position="1"/>
        <end position="27"/>
    </location>
</feature>
<dbReference type="OrthoDB" id="9948175at2759"/>
<dbReference type="InterPro" id="IPR039051">
    <property type="entry name" value="SE-CTX-like"/>
</dbReference>
<organism evidence="2 3">
    <name type="scientific">Oryzias javanicus</name>
    <name type="common">Javanese ricefish</name>
    <name type="synonym">Aplocheilus javanicus</name>
    <dbReference type="NCBI Taxonomy" id="123683"/>
    <lineage>
        <taxon>Eukaryota</taxon>
        <taxon>Metazoa</taxon>
        <taxon>Chordata</taxon>
        <taxon>Craniata</taxon>
        <taxon>Vertebrata</taxon>
        <taxon>Euteleostomi</taxon>
        <taxon>Actinopterygii</taxon>
        <taxon>Neopterygii</taxon>
        <taxon>Teleostei</taxon>
        <taxon>Neoteleostei</taxon>
        <taxon>Acanthomorphata</taxon>
        <taxon>Ovalentaria</taxon>
        <taxon>Atherinomorphae</taxon>
        <taxon>Beloniformes</taxon>
        <taxon>Adrianichthyidae</taxon>
        <taxon>Oryziinae</taxon>
        <taxon>Oryzias</taxon>
    </lineage>
</organism>
<evidence type="ECO:0000256" key="1">
    <source>
        <dbReference type="SAM" id="MobiDB-lite"/>
    </source>
</evidence>
<evidence type="ECO:0000313" key="2">
    <source>
        <dbReference type="EMBL" id="RVE63221.1"/>
    </source>
</evidence>
<reference evidence="2 3" key="2">
    <citation type="submission" date="2019-01" db="EMBL/GenBank/DDBJ databases">
        <title>A chromosome length genome reference of the Java medaka (oryzias javanicus).</title>
        <authorList>
            <person name="Herpin A."/>
            <person name="Takehana Y."/>
            <person name="Naruse K."/>
            <person name="Ansai S."/>
            <person name="Kawaguchi M."/>
        </authorList>
    </citation>
    <scope>NUCLEOTIDE SEQUENCE [LARGE SCALE GENOMIC DNA]</scope>
    <source>
        <strain evidence="2">RS831</strain>
        <tissue evidence="2">Whole body</tissue>
    </source>
</reference>
<gene>
    <name evidence="2" type="ORF">OJAV_G00165820</name>
</gene>
<name>A0A3S2P399_ORYJA</name>
<keyword evidence="3" id="KW-1185">Reference proteome</keyword>
<sequence length="280" mass="31877">MEVSSLEETIKEEEEDEDCIQSRDFGEEGETRPVRNIVLHVWPSSVTVSCLSQIRTRIIEMPTATLKEIAIKGLTVLKLAADVASKFFPSVSIVGSLIGTILDVVEKKCVTDLQKDFHVIGQGLDELSKQNQQVMEDIIKATADTQFKRLRWSLKYQYKKYMEMINASPEEVEKRSQEFVKDYEGEQGRQHLYTLYESVVGAPKVFGKPILQVYQQYSGTNRETMTSLSEELFVLFSIGCITMMAHAVLIGDDVEGRKKEWEEKMVEVTSAIQKAVEKFE</sequence>
<reference evidence="2 3" key="1">
    <citation type="submission" date="2018-11" db="EMBL/GenBank/DDBJ databases">
        <authorList>
            <person name="Lopez-Roques C."/>
            <person name="Donnadieu C."/>
            <person name="Bouchez O."/>
            <person name="Klopp C."/>
            <person name="Cabau C."/>
            <person name="Zahm M."/>
        </authorList>
    </citation>
    <scope>NUCLEOTIDE SEQUENCE [LARGE SCALE GENOMIC DNA]</scope>
    <source>
        <strain evidence="2">RS831</strain>
        <tissue evidence="2">Whole body</tissue>
    </source>
</reference>
<dbReference type="PANTHER" id="PTHR40472">
    <property type="entry name" value="RICIN B-TYPE LECTIN DOMAIN-CONTAINING PROTEIN"/>
    <property type="match status" value="1"/>
</dbReference>
<accession>A0A3S2P399</accession>
<dbReference type="PANTHER" id="PTHR40472:SF7">
    <property type="entry name" value="PROTEIN RAPUNZEL"/>
    <property type="match status" value="1"/>
</dbReference>
<dbReference type="Proteomes" id="UP000283210">
    <property type="component" value="Chromosome 16"/>
</dbReference>
<feature type="compositionally biased region" description="Acidic residues" evidence="1">
    <location>
        <begin position="10"/>
        <end position="19"/>
    </location>
</feature>
<dbReference type="AlphaFoldDB" id="A0A3S2P399"/>
<protein>
    <recommendedName>
        <fullName evidence="4">Rapunzel 2</fullName>
    </recommendedName>
</protein>